<evidence type="ECO:0000259" key="1">
    <source>
        <dbReference type="Pfam" id="PF12937"/>
    </source>
</evidence>
<name>A0A9P3LGM7_9APHY</name>
<dbReference type="OrthoDB" id="2758792at2759"/>
<dbReference type="InterPro" id="IPR001810">
    <property type="entry name" value="F-box_dom"/>
</dbReference>
<comment type="caution">
    <text evidence="2">The sequence shown here is derived from an EMBL/GenBank/DDBJ whole genome shotgun (WGS) entry which is preliminary data.</text>
</comment>
<accession>A0A9P3LGM7</accession>
<dbReference type="AlphaFoldDB" id="A0A9P3LGM7"/>
<evidence type="ECO:0000313" key="2">
    <source>
        <dbReference type="EMBL" id="GJE93789.1"/>
    </source>
</evidence>
<feature type="domain" description="F-box" evidence="1">
    <location>
        <begin position="31"/>
        <end position="87"/>
    </location>
</feature>
<dbReference type="SUPFAM" id="SSF52047">
    <property type="entry name" value="RNI-like"/>
    <property type="match status" value="1"/>
</dbReference>
<dbReference type="InterPro" id="IPR032675">
    <property type="entry name" value="LRR_dom_sf"/>
</dbReference>
<sequence length="485" mass="54561">MHSSTPHSSPMTSSPAQQLLDASLANFQQPIAQLPTEILLAIFEYCSYWDTDEDDPSDFLVWTSVLHVCRHWYWAGVSYPMLWQIVCSDASEAYLRAILRRSQDLPVSIYILSNFTPRCARLLLKEAHRIRYLHVEIEFSSMSKMTDIIRHTRGIPRLEYLKLYIINDGDGVASGVKLNELFPFSLPSLHRLDVITSCDISRILDAPNLETLSLESMFSELDGFDAAFFELVPFLSALQKMPRLSNLTLSHMRPWYGPGVDMDNIEPTLLPNVYGLTLQGPAYAYTWLCEHLLVPVTASIGLELYVGADSEVDMVISSLVRLFSGNPRTPRVLRSVVLASTPRGLTVEGTSSRDDLLEPTTLSSDSTRPEFWLYCKPVKVRDSRERPVSLEGLSALLEALPLSDMRALNIVGYKARNNLVPRSLRGTYFDGVPTDTGRVFQHFLRSDVVSDRANLTSGSEKGWKQMFPNLQVLSWDPRSSCNASS</sequence>
<proteinExistence type="predicted"/>
<keyword evidence="3" id="KW-1185">Reference proteome</keyword>
<dbReference type="Proteomes" id="UP000703269">
    <property type="component" value="Unassembled WGS sequence"/>
</dbReference>
<dbReference type="EMBL" id="BPQB01000035">
    <property type="protein sequence ID" value="GJE93789.1"/>
    <property type="molecule type" value="Genomic_DNA"/>
</dbReference>
<evidence type="ECO:0000313" key="3">
    <source>
        <dbReference type="Proteomes" id="UP000703269"/>
    </source>
</evidence>
<gene>
    <name evidence="2" type="ORF">PsYK624_099510</name>
</gene>
<organism evidence="2 3">
    <name type="scientific">Phanerochaete sordida</name>
    <dbReference type="NCBI Taxonomy" id="48140"/>
    <lineage>
        <taxon>Eukaryota</taxon>
        <taxon>Fungi</taxon>
        <taxon>Dikarya</taxon>
        <taxon>Basidiomycota</taxon>
        <taxon>Agaricomycotina</taxon>
        <taxon>Agaricomycetes</taxon>
        <taxon>Polyporales</taxon>
        <taxon>Phanerochaetaceae</taxon>
        <taxon>Phanerochaete</taxon>
    </lineage>
</organism>
<dbReference type="Gene3D" id="1.20.1280.50">
    <property type="match status" value="1"/>
</dbReference>
<protein>
    <submittedName>
        <fullName evidence="2">F-box protein</fullName>
    </submittedName>
</protein>
<dbReference type="Gene3D" id="3.80.10.10">
    <property type="entry name" value="Ribonuclease Inhibitor"/>
    <property type="match status" value="1"/>
</dbReference>
<reference evidence="2 3" key="1">
    <citation type="submission" date="2021-08" db="EMBL/GenBank/DDBJ databases">
        <title>Draft Genome Sequence of Phanerochaete sordida strain YK-624.</title>
        <authorList>
            <person name="Mori T."/>
            <person name="Dohra H."/>
            <person name="Suzuki T."/>
            <person name="Kawagishi H."/>
            <person name="Hirai H."/>
        </authorList>
    </citation>
    <scope>NUCLEOTIDE SEQUENCE [LARGE SCALE GENOMIC DNA]</scope>
    <source>
        <strain evidence="2 3">YK-624</strain>
    </source>
</reference>
<dbReference type="Pfam" id="PF12937">
    <property type="entry name" value="F-box-like"/>
    <property type="match status" value="1"/>
</dbReference>